<dbReference type="GO" id="GO:0003878">
    <property type="term" value="F:ATP citrate synthase activity"/>
    <property type="evidence" value="ECO:0007669"/>
    <property type="project" value="TreeGrafter"/>
</dbReference>
<dbReference type="InterPro" id="IPR016102">
    <property type="entry name" value="Succinyl-CoA_synth-like"/>
</dbReference>
<evidence type="ECO:0000256" key="4">
    <source>
        <dbReference type="ARBA" id="ARBA00022516"/>
    </source>
</evidence>
<dbReference type="Gene3D" id="1.10.580.10">
    <property type="entry name" value="Citrate Synthase, domain 1"/>
    <property type="match status" value="1"/>
</dbReference>
<evidence type="ECO:0000313" key="7">
    <source>
        <dbReference type="EMBL" id="OGG68810.1"/>
    </source>
</evidence>
<dbReference type="PANTHER" id="PTHR23118:SF42">
    <property type="entry name" value="ATP-CITRATE SYNTHASE"/>
    <property type="match status" value="1"/>
</dbReference>
<dbReference type="GO" id="GO:0006633">
    <property type="term" value="P:fatty acid biosynthetic process"/>
    <property type="evidence" value="ECO:0007669"/>
    <property type="project" value="TreeGrafter"/>
</dbReference>
<keyword evidence="3" id="KW-0963">Cytoplasm</keyword>
<dbReference type="InterPro" id="IPR002020">
    <property type="entry name" value="Citrate_synthase"/>
</dbReference>
<comment type="pathway">
    <text evidence="2">Carbohydrate metabolism; tricarboxylic acid cycle.</text>
</comment>
<dbReference type="InterPro" id="IPR016143">
    <property type="entry name" value="Citrate_synth-like_sm_a-sub"/>
</dbReference>
<dbReference type="Gene3D" id="3.40.50.720">
    <property type="entry name" value="NAD(P)-binding Rossmann-like Domain"/>
    <property type="match status" value="1"/>
</dbReference>
<dbReference type="SUPFAM" id="SSF48256">
    <property type="entry name" value="Citrate synthase"/>
    <property type="match status" value="1"/>
</dbReference>
<dbReference type="PANTHER" id="PTHR23118">
    <property type="entry name" value="ATP-CITRATE SYNTHASE"/>
    <property type="match status" value="1"/>
</dbReference>
<evidence type="ECO:0000259" key="6">
    <source>
        <dbReference type="Pfam" id="PF00549"/>
    </source>
</evidence>
<keyword evidence="4" id="KW-0444">Lipid biosynthesis</keyword>
<evidence type="ECO:0000256" key="2">
    <source>
        <dbReference type="ARBA" id="ARBA00005163"/>
    </source>
</evidence>
<evidence type="ECO:0000313" key="8">
    <source>
        <dbReference type="Proteomes" id="UP000176914"/>
    </source>
</evidence>
<dbReference type="GO" id="GO:0006085">
    <property type="term" value="P:acetyl-CoA biosynthetic process"/>
    <property type="evidence" value="ECO:0007669"/>
    <property type="project" value="TreeGrafter"/>
</dbReference>
<comment type="subcellular location">
    <subcellularLocation>
        <location evidence="1">Cytoplasm</location>
    </subcellularLocation>
</comment>
<protein>
    <recommendedName>
        <fullName evidence="6">ATP-citrate synthase/succinyl-CoA ligase C-terminal domain-containing protein</fullName>
    </recommendedName>
</protein>
<dbReference type="UniPathway" id="UPA00223"/>
<comment type="caution">
    <text evidence="7">The sequence shown here is derived from an EMBL/GenBank/DDBJ whole genome shotgun (WGS) entry which is preliminary data.</text>
</comment>
<name>A0A1F6E5J4_9BACT</name>
<accession>A0A1F6E5J4</accession>
<dbReference type="InterPro" id="IPR005811">
    <property type="entry name" value="SUCC_ACL_C"/>
</dbReference>
<dbReference type="CDD" id="cd06100">
    <property type="entry name" value="CCL_ACL-C"/>
    <property type="match status" value="1"/>
</dbReference>
<dbReference type="Gene3D" id="1.10.230.10">
    <property type="entry name" value="Cytochrome P450-Terp, domain 2"/>
    <property type="match status" value="1"/>
</dbReference>
<dbReference type="InterPro" id="IPR016142">
    <property type="entry name" value="Citrate_synth-like_lrg_a-sub"/>
</dbReference>
<dbReference type="Proteomes" id="UP000176914">
    <property type="component" value="Unassembled WGS sequence"/>
</dbReference>
<gene>
    <name evidence="7" type="ORF">A3C20_00365</name>
</gene>
<dbReference type="Gene3D" id="3.40.50.261">
    <property type="entry name" value="Succinyl-CoA synthetase domains"/>
    <property type="match status" value="1"/>
</dbReference>
<dbReference type="GO" id="GO:0005829">
    <property type="term" value="C:cytosol"/>
    <property type="evidence" value="ECO:0007669"/>
    <property type="project" value="TreeGrafter"/>
</dbReference>
<evidence type="ECO:0000256" key="5">
    <source>
        <dbReference type="ARBA" id="ARBA00023098"/>
    </source>
</evidence>
<dbReference type="Pfam" id="PF00285">
    <property type="entry name" value="Citrate_synt"/>
    <property type="match status" value="1"/>
</dbReference>
<dbReference type="Pfam" id="PF00549">
    <property type="entry name" value="Ligase_CoA"/>
    <property type="match status" value="1"/>
</dbReference>
<dbReference type="GO" id="GO:0006099">
    <property type="term" value="P:tricarboxylic acid cycle"/>
    <property type="evidence" value="ECO:0007669"/>
    <property type="project" value="UniProtKB-UniPathway"/>
</dbReference>
<dbReference type="InterPro" id="IPR036969">
    <property type="entry name" value="Citrate_synthase_sf"/>
</dbReference>
<evidence type="ECO:0000256" key="3">
    <source>
        <dbReference type="ARBA" id="ARBA00022490"/>
    </source>
</evidence>
<proteinExistence type="predicted"/>
<reference evidence="7 8" key="1">
    <citation type="journal article" date="2016" name="Nat. Commun.">
        <title>Thousands of microbial genomes shed light on interconnected biogeochemical processes in an aquifer system.</title>
        <authorList>
            <person name="Anantharaman K."/>
            <person name="Brown C.T."/>
            <person name="Hug L.A."/>
            <person name="Sharon I."/>
            <person name="Castelle C.J."/>
            <person name="Probst A.J."/>
            <person name="Thomas B.C."/>
            <person name="Singh A."/>
            <person name="Wilkins M.J."/>
            <person name="Karaoz U."/>
            <person name="Brodie E.L."/>
            <person name="Williams K.H."/>
            <person name="Hubbard S.S."/>
            <person name="Banfield J.F."/>
        </authorList>
    </citation>
    <scope>NUCLEOTIDE SEQUENCE [LARGE SCALE GENOMIC DNA]</scope>
</reference>
<dbReference type="AlphaFoldDB" id="A0A1F6E5J4"/>
<feature type="domain" description="ATP-citrate synthase/succinyl-CoA ligase C-terminal" evidence="6">
    <location>
        <begin position="160"/>
        <end position="284"/>
    </location>
</feature>
<organism evidence="7 8">
    <name type="scientific">Candidatus Kaiserbacteria bacterium RIFCSPHIGHO2_02_FULL_55_25</name>
    <dbReference type="NCBI Taxonomy" id="1798498"/>
    <lineage>
        <taxon>Bacteria</taxon>
        <taxon>Candidatus Kaiseribacteriota</taxon>
    </lineage>
</organism>
<dbReference type="EMBL" id="MFLL01000027">
    <property type="protein sequence ID" value="OGG68810.1"/>
    <property type="molecule type" value="Genomic_DNA"/>
</dbReference>
<keyword evidence="5" id="KW-0443">Lipid metabolism</keyword>
<evidence type="ECO:0000256" key="1">
    <source>
        <dbReference type="ARBA" id="ARBA00004496"/>
    </source>
</evidence>
<sequence>MFGNHPAVVQSILDFDYLSGKKEPSVVGIIAGNRSAQKFFFGKSEILVPCFKSVADIPKHLRPRVQWMLNLQSGRRAYESTVAFFEAFPQALGGHIFAENMPEMQATELIARFGRKHLIAGPSGVGILVPGHLKLGAIGGVDMHQIEAGKLSTAGSVAVVSTSGGMTNELIRAVAAAEKRVSFSVAIGGDRFPVTSLTDVLKLAQNDEATKAIVYFGELGGSDEYEIVEMLKTRTLTKPVLCYIAGIIDEAFDEHMQFGHAKALVARKDESARAKREALREAGALAPETFPEFLREMARLPSAPVRLPAAKRSRVAQAGDRVVDIMSLTNRQKSILSTREIVDLDAVPQFVRGGKLAKQKDNGFAAAALSALLGSEVSPVTAAFVENIFELLIDHGGHVSGAVNTMVTARAGRDMVSSLAAGLLTVGPRFGGAVNAAAEQWLDGVAQDADAADFVEARTKKGALLAGIGHRKYRVGLGDPRVAALSGFAKLLKKHPHYDFARDVEKVTTRKSGSLILNVDGVMAALLLDILAEKEGYSAAQLQKLTEAEFFNALFIIPRTVGFIAHFIEQKQNDEGLFRLPDELLFERKKGPKKGE</sequence>